<dbReference type="EMBL" id="BMES01000001">
    <property type="protein sequence ID" value="GGH12299.1"/>
    <property type="molecule type" value="Genomic_DNA"/>
</dbReference>
<reference evidence="1" key="1">
    <citation type="journal article" date="2014" name="Int. J. Syst. Evol. Microbiol.">
        <title>Complete genome sequence of Corynebacterium casei LMG S-19264T (=DSM 44701T), isolated from a smear-ripened cheese.</title>
        <authorList>
            <consortium name="US DOE Joint Genome Institute (JGI-PGF)"/>
            <person name="Walter F."/>
            <person name="Albersmeier A."/>
            <person name="Kalinowski J."/>
            <person name="Ruckert C."/>
        </authorList>
    </citation>
    <scope>NUCLEOTIDE SEQUENCE</scope>
    <source>
        <strain evidence="1">CGMCC 1.12214</strain>
    </source>
</reference>
<proteinExistence type="predicted"/>
<organism evidence="1 2">
    <name type="scientific">Alsobacter metallidurans</name>
    <dbReference type="NCBI Taxonomy" id="340221"/>
    <lineage>
        <taxon>Bacteria</taxon>
        <taxon>Pseudomonadati</taxon>
        <taxon>Pseudomonadota</taxon>
        <taxon>Alphaproteobacteria</taxon>
        <taxon>Hyphomicrobiales</taxon>
        <taxon>Alsobacteraceae</taxon>
        <taxon>Alsobacter</taxon>
    </lineage>
</organism>
<sequence>MLRFGLSVLNSPKVTSDVLAYWEIAAFFLKSVSAEALDLDVDEATDWYIDNEVEEASQDDYRSERQTAESEMIESFTQALTKATRERSSALGPHYPFLLDNTDLIRKDYSALSNVSLNYICLQFYRLVKAGLVEFYGQNSDDIKATRALFLRKFTKIFENIAAYAVAGHTSGSAFLTSSCRSSEHLHALLNSICASIGAGEVLAYDQWNELQQAANDGGVDCIVRVGSALDRGTAFLSLVGASIQEAHVDQKIMGVDARERFSKFFRQKPAAFQSAFARPQDETDLIRLKCIEKDCLLYAYEDIVLNIGKLQFPIHTVNLRKISVMSRRILNELKTASFVHNFEDNALI</sequence>
<comment type="caution">
    <text evidence="1">The sequence shown here is derived from an EMBL/GenBank/DDBJ whole genome shotgun (WGS) entry which is preliminary data.</text>
</comment>
<keyword evidence="2" id="KW-1185">Reference proteome</keyword>
<name>A0A917I402_9HYPH</name>
<evidence type="ECO:0000313" key="1">
    <source>
        <dbReference type="EMBL" id="GGH12299.1"/>
    </source>
</evidence>
<gene>
    <name evidence="1" type="ORF">GCM10007036_10000</name>
</gene>
<evidence type="ECO:0000313" key="2">
    <source>
        <dbReference type="Proteomes" id="UP000603912"/>
    </source>
</evidence>
<protein>
    <submittedName>
        <fullName evidence="1">Uncharacterized protein</fullName>
    </submittedName>
</protein>
<reference evidence="1" key="2">
    <citation type="submission" date="2020-09" db="EMBL/GenBank/DDBJ databases">
        <authorList>
            <person name="Sun Q."/>
            <person name="Zhou Y."/>
        </authorList>
    </citation>
    <scope>NUCLEOTIDE SEQUENCE</scope>
    <source>
        <strain evidence="1">CGMCC 1.12214</strain>
    </source>
</reference>
<accession>A0A917I402</accession>
<dbReference type="RefSeq" id="WP_188516591.1">
    <property type="nucleotide sequence ID" value="NZ_BMES01000001.1"/>
</dbReference>
<dbReference type="Proteomes" id="UP000603912">
    <property type="component" value="Unassembled WGS sequence"/>
</dbReference>
<dbReference type="AlphaFoldDB" id="A0A917I402"/>